<organism evidence="1 2">
    <name type="scientific">Xenorhabdus miraniensis</name>
    <dbReference type="NCBI Taxonomy" id="351674"/>
    <lineage>
        <taxon>Bacteria</taxon>
        <taxon>Pseudomonadati</taxon>
        <taxon>Pseudomonadota</taxon>
        <taxon>Gammaproteobacteria</taxon>
        <taxon>Enterobacterales</taxon>
        <taxon>Morganellaceae</taxon>
        <taxon>Xenorhabdus</taxon>
    </lineage>
</organism>
<dbReference type="Proteomes" id="UP000221980">
    <property type="component" value="Unassembled WGS sequence"/>
</dbReference>
<reference evidence="1 2" key="1">
    <citation type="journal article" date="2017" name="Nat. Microbiol.">
        <title>Natural product diversity associated with the nematode symbionts Photorhabdus and Xenorhabdus.</title>
        <authorList>
            <person name="Tobias N.J."/>
            <person name="Wolff H."/>
            <person name="Djahanschiri B."/>
            <person name="Grundmann F."/>
            <person name="Kronenwerth M."/>
            <person name="Shi Y.M."/>
            <person name="Simonyi S."/>
            <person name="Grun P."/>
            <person name="Shapiro-Ilan D."/>
            <person name="Pidot S.J."/>
            <person name="Stinear T.P."/>
            <person name="Ebersberger I."/>
            <person name="Bode H.B."/>
        </authorList>
    </citation>
    <scope>NUCLEOTIDE SEQUENCE [LARGE SCALE GENOMIC DNA]</scope>
    <source>
        <strain evidence="1 2">DSM 17902</strain>
    </source>
</reference>
<evidence type="ECO:0000313" key="1">
    <source>
        <dbReference type="EMBL" id="PHM47459.1"/>
    </source>
</evidence>
<evidence type="ECO:0000313" key="2">
    <source>
        <dbReference type="Proteomes" id="UP000221980"/>
    </source>
</evidence>
<proteinExistence type="predicted"/>
<protein>
    <submittedName>
        <fullName evidence="1">Uncharacterized protein</fullName>
    </submittedName>
</protein>
<keyword evidence="2" id="KW-1185">Reference proteome</keyword>
<accession>A0A2D0JMD0</accession>
<name>A0A2D0JMD0_9GAMM</name>
<gene>
    <name evidence="1" type="ORF">Xmir_03201</name>
</gene>
<comment type="caution">
    <text evidence="1">The sequence shown here is derived from an EMBL/GenBank/DDBJ whole genome shotgun (WGS) entry which is preliminary data.</text>
</comment>
<dbReference type="AlphaFoldDB" id="A0A2D0JMD0"/>
<dbReference type="EMBL" id="NITZ01000018">
    <property type="protein sequence ID" value="PHM47459.1"/>
    <property type="molecule type" value="Genomic_DNA"/>
</dbReference>
<sequence>MMSAFSQIERALVKAGSKLLLNAIQQSVIQKQAAG</sequence>